<sequence>MRCEDRSPVPGYCLRRSGKDNMQPEKRSAAGPTARKMDRGPRRDPTVTRGVTPTLNGQAEQLQTPLAAKHIKNNGQSMG</sequence>
<feature type="compositionally biased region" description="Basic and acidic residues" evidence="1">
    <location>
        <begin position="35"/>
        <end position="46"/>
    </location>
</feature>
<feature type="compositionally biased region" description="Basic and acidic residues" evidence="1">
    <location>
        <begin position="17"/>
        <end position="28"/>
    </location>
</feature>
<organism evidence="2 3">
    <name type="scientific">Pleurodeles waltl</name>
    <name type="common">Iberian ribbed newt</name>
    <dbReference type="NCBI Taxonomy" id="8319"/>
    <lineage>
        <taxon>Eukaryota</taxon>
        <taxon>Metazoa</taxon>
        <taxon>Chordata</taxon>
        <taxon>Craniata</taxon>
        <taxon>Vertebrata</taxon>
        <taxon>Euteleostomi</taxon>
        <taxon>Amphibia</taxon>
        <taxon>Batrachia</taxon>
        <taxon>Caudata</taxon>
        <taxon>Salamandroidea</taxon>
        <taxon>Salamandridae</taxon>
        <taxon>Pleurodelinae</taxon>
        <taxon>Pleurodeles</taxon>
    </lineage>
</organism>
<protein>
    <submittedName>
        <fullName evidence="2">Uncharacterized protein</fullName>
    </submittedName>
</protein>
<dbReference type="Proteomes" id="UP001066276">
    <property type="component" value="Chromosome 1_1"/>
</dbReference>
<evidence type="ECO:0000313" key="2">
    <source>
        <dbReference type="EMBL" id="KAJ1216942.1"/>
    </source>
</evidence>
<dbReference type="AlphaFoldDB" id="A0AAV7WVD6"/>
<name>A0AAV7WVD6_PLEWA</name>
<evidence type="ECO:0000313" key="3">
    <source>
        <dbReference type="Proteomes" id="UP001066276"/>
    </source>
</evidence>
<evidence type="ECO:0000256" key="1">
    <source>
        <dbReference type="SAM" id="MobiDB-lite"/>
    </source>
</evidence>
<dbReference type="EMBL" id="JANPWB010000001">
    <property type="protein sequence ID" value="KAJ1216942.1"/>
    <property type="molecule type" value="Genomic_DNA"/>
</dbReference>
<comment type="caution">
    <text evidence="2">The sequence shown here is derived from an EMBL/GenBank/DDBJ whole genome shotgun (WGS) entry which is preliminary data.</text>
</comment>
<reference evidence="2" key="1">
    <citation type="journal article" date="2022" name="bioRxiv">
        <title>Sequencing and chromosome-scale assembly of the giantPleurodeles waltlgenome.</title>
        <authorList>
            <person name="Brown T."/>
            <person name="Elewa A."/>
            <person name="Iarovenko S."/>
            <person name="Subramanian E."/>
            <person name="Araus A.J."/>
            <person name="Petzold A."/>
            <person name="Susuki M."/>
            <person name="Suzuki K.-i.T."/>
            <person name="Hayashi T."/>
            <person name="Toyoda A."/>
            <person name="Oliveira C."/>
            <person name="Osipova E."/>
            <person name="Leigh N.D."/>
            <person name="Simon A."/>
            <person name="Yun M.H."/>
        </authorList>
    </citation>
    <scope>NUCLEOTIDE SEQUENCE</scope>
    <source>
        <strain evidence="2">20211129_DDA</strain>
        <tissue evidence="2">Liver</tissue>
    </source>
</reference>
<feature type="region of interest" description="Disordered" evidence="1">
    <location>
        <begin position="1"/>
        <end position="54"/>
    </location>
</feature>
<gene>
    <name evidence="2" type="ORF">NDU88_004540</name>
</gene>
<accession>A0AAV7WVD6</accession>
<keyword evidence="3" id="KW-1185">Reference proteome</keyword>
<proteinExistence type="predicted"/>